<gene>
    <name evidence="2" type="ORF">SO802_025399</name>
</gene>
<organism evidence="2 3">
    <name type="scientific">Lithocarpus litseifolius</name>
    <dbReference type="NCBI Taxonomy" id="425828"/>
    <lineage>
        <taxon>Eukaryota</taxon>
        <taxon>Viridiplantae</taxon>
        <taxon>Streptophyta</taxon>
        <taxon>Embryophyta</taxon>
        <taxon>Tracheophyta</taxon>
        <taxon>Spermatophyta</taxon>
        <taxon>Magnoliopsida</taxon>
        <taxon>eudicotyledons</taxon>
        <taxon>Gunneridae</taxon>
        <taxon>Pentapetalae</taxon>
        <taxon>rosids</taxon>
        <taxon>fabids</taxon>
        <taxon>Fagales</taxon>
        <taxon>Fagaceae</taxon>
        <taxon>Lithocarpus</taxon>
    </lineage>
</organism>
<evidence type="ECO:0000313" key="2">
    <source>
        <dbReference type="EMBL" id="KAK9990414.1"/>
    </source>
</evidence>
<dbReference type="Proteomes" id="UP001459277">
    <property type="component" value="Unassembled WGS sequence"/>
</dbReference>
<comment type="caution">
    <text evidence="2">The sequence shown here is derived from an EMBL/GenBank/DDBJ whole genome shotgun (WGS) entry which is preliminary data.</text>
</comment>
<feature type="region of interest" description="Disordered" evidence="1">
    <location>
        <begin position="1"/>
        <end position="22"/>
    </location>
</feature>
<evidence type="ECO:0000313" key="3">
    <source>
        <dbReference type="Proteomes" id="UP001459277"/>
    </source>
</evidence>
<keyword evidence="3" id="KW-1185">Reference proteome</keyword>
<feature type="compositionally biased region" description="Polar residues" evidence="1">
    <location>
        <begin position="10"/>
        <end position="22"/>
    </location>
</feature>
<accession>A0AAW2BWQ4</accession>
<dbReference type="EMBL" id="JAZDWU010000009">
    <property type="protein sequence ID" value="KAK9990414.1"/>
    <property type="molecule type" value="Genomic_DNA"/>
</dbReference>
<evidence type="ECO:0000256" key="1">
    <source>
        <dbReference type="SAM" id="MobiDB-lite"/>
    </source>
</evidence>
<protein>
    <submittedName>
        <fullName evidence="2">Uncharacterized protein</fullName>
    </submittedName>
</protein>
<sequence length="204" mass="23251">MNSCRIPKQFSPSLPSQAKNSGQIIPVSPASQVNCFAVSSSIPKPNYERPTHGHPNYSFIPASLTPRLITPYTVKDPFGPFQSQSTSQFHPRKERSPYVKKPFLGLMFYIEPLMAHVKDPLALVMEYLPPNWHYIPKDPPKSIKFYKNIDRAGAGFIWRAQGMECRVSRALDTHRKPAITTDCHGNHGLHEEKKLIYGWLFVLY</sequence>
<reference evidence="2 3" key="1">
    <citation type="submission" date="2024-01" db="EMBL/GenBank/DDBJ databases">
        <title>A telomere-to-telomere, gap-free genome of sweet tea (Lithocarpus litseifolius).</title>
        <authorList>
            <person name="Zhou J."/>
        </authorList>
    </citation>
    <scope>NUCLEOTIDE SEQUENCE [LARGE SCALE GENOMIC DNA]</scope>
    <source>
        <strain evidence="2">Zhou-2022a</strain>
        <tissue evidence="2">Leaf</tissue>
    </source>
</reference>
<proteinExistence type="predicted"/>
<dbReference type="AlphaFoldDB" id="A0AAW2BWQ4"/>
<name>A0AAW2BWQ4_9ROSI</name>